<gene>
    <name evidence="1" type="ORF">ALQ94_04849</name>
</gene>
<comment type="caution">
    <text evidence="1">The sequence shown here is derived from an EMBL/GenBank/DDBJ whole genome shotgun (WGS) entry which is preliminary data.</text>
</comment>
<dbReference type="Proteomes" id="UP000277952">
    <property type="component" value="Unassembled WGS sequence"/>
</dbReference>
<accession>A0A3M2W9W8</accession>
<proteinExistence type="predicted"/>
<name>A0A3M2W9W8_PSEA0</name>
<dbReference type="AlphaFoldDB" id="A0A3M2W9W8"/>
<protein>
    <submittedName>
        <fullName evidence="1">Uncharacterized protein</fullName>
    </submittedName>
</protein>
<evidence type="ECO:0000313" key="2">
    <source>
        <dbReference type="Proteomes" id="UP000277952"/>
    </source>
</evidence>
<evidence type="ECO:0000313" key="1">
    <source>
        <dbReference type="EMBL" id="RML48293.1"/>
    </source>
</evidence>
<organism evidence="1 2">
    <name type="scientific">Pseudomonas amygdali pv. morsprunorum</name>
    <dbReference type="NCBI Taxonomy" id="129138"/>
    <lineage>
        <taxon>Bacteria</taxon>
        <taxon>Pseudomonadati</taxon>
        <taxon>Pseudomonadota</taxon>
        <taxon>Gammaproteobacteria</taxon>
        <taxon>Pseudomonadales</taxon>
        <taxon>Pseudomonadaceae</taxon>
        <taxon>Pseudomonas</taxon>
        <taxon>Pseudomonas amygdali</taxon>
    </lineage>
</organism>
<dbReference type="EMBL" id="RBNS01000307">
    <property type="protein sequence ID" value="RML48293.1"/>
    <property type="molecule type" value="Genomic_DNA"/>
</dbReference>
<sequence>MDAKRSSILVDSLLQLRQRLDRLPKKSPERATQVDAIAELYGVSPEPYTGR</sequence>
<reference evidence="1 2" key="1">
    <citation type="submission" date="2018-08" db="EMBL/GenBank/DDBJ databases">
        <title>Recombination of ecologically and evolutionarily significant loci maintains genetic cohesion in the Pseudomonas syringae species complex.</title>
        <authorList>
            <person name="Dillon M."/>
            <person name="Thakur S."/>
            <person name="Almeida R.N.D."/>
            <person name="Weir B.S."/>
            <person name="Guttman D.S."/>
        </authorList>
    </citation>
    <scope>NUCLEOTIDE SEQUENCE [LARGE SCALE GENOMIC DNA]</scope>
    <source>
        <strain evidence="1 2">19322</strain>
    </source>
</reference>